<evidence type="ECO:0000259" key="1">
    <source>
        <dbReference type="PROSITE" id="PS50943"/>
    </source>
</evidence>
<dbReference type="EMBL" id="CP029701">
    <property type="protein sequence ID" value="QHV64243.1"/>
    <property type="molecule type" value="Genomic_DNA"/>
</dbReference>
<dbReference type="SUPFAM" id="SSF47413">
    <property type="entry name" value="lambda repressor-like DNA-binding domains"/>
    <property type="match status" value="1"/>
</dbReference>
<name>A0AAE6W3B9_9BACT</name>
<dbReference type="Proteomes" id="UP000642553">
    <property type="component" value="Chromosome"/>
</dbReference>
<accession>A0AAE6W3B9</accession>
<dbReference type="PROSITE" id="PS50943">
    <property type="entry name" value="HTH_CROC1"/>
    <property type="match status" value="1"/>
</dbReference>
<dbReference type="RefSeq" id="WP_102721435.1">
    <property type="nucleotide sequence ID" value="NZ_CP029701.1"/>
</dbReference>
<reference evidence="2" key="1">
    <citation type="submission" date="2018-05" db="EMBL/GenBank/DDBJ databases">
        <title>Complete genome sequnece of Akkermansia muciniphila EB-AMDK-40.</title>
        <authorList>
            <person name="Nam Y.-D."/>
            <person name="Chung W.-H."/>
            <person name="Park Y.S."/>
            <person name="Kang J."/>
        </authorList>
    </citation>
    <scope>NUCLEOTIDE SEQUENCE</scope>
    <source>
        <strain evidence="2">EB-AMDK-40</strain>
    </source>
</reference>
<dbReference type="InterPro" id="IPR001387">
    <property type="entry name" value="Cro/C1-type_HTH"/>
</dbReference>
<dbReference type="AlphaFoldDB" id="A0AAE6W3B9"/>
<dbReference type="Gene3D" id="1.10.260.40">
    <property type="entry name" value="lambda repressor-like DNA-binding domains"/>
    <property type="match status" value="1"/>
</dbReference>
<feature type="domain" description="HTH cro/C1-type" evidence="1">
    <location>
        <begin position="8"/>
        <end position="36"/>
    </location>
</feature>
<proteinExistence type="predicted"/>
<dbReference type="InterPro" id="IPR010982">
    <property type="entry name" value="Lambda_DNA-bd_dom_sf"/>
</dbReference>
<evidence type="ECO:0000313" key="3">
    <source>
        <dbReference type="Proteomes" id="UP000642553"/>
    </source>
</evidence>
<protein>
    <submittedName>
        <fullName evidence="2">XRE family transcriptional regulator</fullName>
    </submittedName>
</protein>
<dbReference type="CDD" id="cd00093">
    <property type="entry name" value="HTH_XRE"/>
    <property type="match status" value="1"/>
</dbReference>
<gene>
    <name evidence="2" type="ORF">DMI76_13125</name>
</gene>
<organism evidence="2 3">
    <name type="scientific">Akkermansia massiliensis</name>
    <dbReference type="NCBI Taxonomy" id="2927224"/>
    <lineage>
        <taxon>Bacteria</taxon>
        <taxon>Pseudomonadati</taxon>
        <taxon>Verrucomicrobiota</taxon>
        <taxon>Verrucomicrobiia</taxon>
        <taxon>Verrucomicrobiales</taxon>
        <taxon>Akkermansiaceae</taxon>
        <taxon>Akkermansia</taxon>
    </lineage>
</organism>
<sequence>MDDIKTRLKDFLKATRMTREELARRSGVKKSQIDKWLSTVPMPDSRVKFFELIMKDCGYTAPEAPAEIRVRIHPSQWEKFKLEADLHGLTVNEWTVSVLDAHASIPCKRR</sequence>
<evidence type="ECO:0000313" key="2">
    <source>
        <dbReference type="EMBL" id="QHV64243.1"/>
    </source>
</evidence>
<dbReference type="GO" id="GO:0003677">
    <property type="term" value="F:DNA binding"/>
    <property type="evidence" value="ECO:0007669"/>
    <property type="project" value="InterPro"/>
</dbReference>